<dbReference type="EMBL" id="BK014654">
    <property type="protein sequence ID" value="DAD66141.1"/>
    <property type="molecule type" value="Genomic_DNA"/>
</dbReference>
<name>A0A8S5L8B2_9CAUD</name>
<evidence type="ECO:0000313" key="1">
    <source>
        <dbReference type="EMBL" id="DAD66141.1"/>
    </source>
</evidence>
<organism evidence="1">
    <name type="scientific">Siphoviridae sp. ctzpQ31</name>
    <dbReference type="NCBI Taxonomy" id="2823613"/>
    <lineage>
        <taxon>Viruses</taxon>
        <taxon>Duplodnaviria</taxon>
        <taxon>Heunggongvirae</taxon>
        <taxon>Uroviricota</taxon>
        <taxon>Caudoviricetes</taxon>
    </lineage>
</organism>
<protein>
    <submittedName>
        <fullName evidence="1">Uncharacterized protein</fullName>
    </submittedName>
</protein>
<reference evidence="1" key="1">
    <citation type="journal article" date="2021" name="Proc. Natl. Acad. Sci. U.S.A.">
        <title>A Catalog of Tens of Thousands of Viruses from Human Metagenomes Reveals Hidden Associations with Chronic Diseases.</title>
        <authorList>
            <person name="Tisza M.J."/>
            <person name="Buck C.B."/>
        </authorList>
    </citation>
    <scope>NUCLEOTIDE SEQUENCE</scope>
    <source>
        <strain evidence="1">CtzpQ31</strain>
    </source>
</reference>
<proteinExistence type="predicted"/>
<accession>A0A8S5L8B2</accession>
<sequence>MLSSSAAKILTSELRSIVSLKLEALLVWWMKKEEISELKIFIFAT</sequence>